<dbReference type="SUPFAM" id="SSF63825">
    <property type="entry name" value="YWTD domain"/>
    <property type="match status" value="1"/>
</dbReference>
<dbReference type="Proteomes" id="UP000653578">
    <property type="component" value="Unassembled WGS sequence"/>
</dbReference>
<dbReference type="InterPro" id="IPR012854">
    <property type="entry name" value="Cu_amine_oxidase-like_N"/>
</dbReference>
<accession>A0ABX1XIH5</accession>
<sequence length="493" mass="55774">MLYRVCVIFVAFTAMLLNCYTLTSYANDGKRSVGVKIQLTINDVTAAVNGQKTTLSTPPVLLNNTTMVPLRFIADALKADLTWNTEDQSITLKYAGHSIQLSIDNRIVRIDNQSKALEQPAVIMNNTTLVPLRFIAENLNQTVTFNDETKSIIITTPHPRAAEIRVDNLMTASNMGFTNNFFLERPNVNVISMASDQHNLIYILERNAASEMSFILRVYNEVTGEMKVMYSGFDQSFNFDYRDPKFGEQHINASILSPRKLVYDSKLDMLYLMATSSFSSDTSVSTVIYEIASNVRMMTYTIGKTTYHPGNFMVTPDGQHFYFSDILHDHIYAGESGQQANVFMSFTPDKENVKLAAIMNDGKMFVLDVSKQSIFELEESGNLRFVAPIDIKEEILRVYEDNETFYVEGQRQIWEVKTTGETQPYFGLKDIAAYNTGLYLPKTNTYDASAFANMGFSFGGMLSFNVFAINQHGNVVMYDGSYHLLRRINVYNQ</sequence>
<protein>
    <recommendedName>
        <fullName evidence="2">Copper amine oxidase-like N-terminal domain-containing protein</fullName>
    </recommendedName>
</protein>
<gene>
    <name evidence="3" type="ORF">GC096_30340</name>
</gene>
<feature type="signal peptide" evidence="1">
    <location>
        <begin position="1"/>
        <end position="26"/>
    </location>
</feature>
<evidence type="ECO:0000256" key="1">
    <source>
        <dbReference type="SAM" id="SignalP"/>
    </source>
</evidence>
<evidence type="ECO:0000259" key="2">
    <source>
        <dbReference type="Pfam" id="PF07833"/>
    </source>
</evidence>
<dbReference type="RefSeq" id="WP_171635587.1">
    <property type="nucleotide sequence ID" value="NZ_WHNY01000075.1"/>
</dbReference>
<reference evidence="3 4" key="1">
    <citation type="submission" date="2019-10" db="EMBL/GenBank/DDBJ databases">
        <title>Description of Paenibacillus humi sp. nov.</title>
        <authorList>
            <person name="Carlier A."/>
            <person name="Qi S."/>
        </authorList>
    </citation>
    <scope>NUCLEOTIDE SEQUENCE [LARGE SCALE GENOMIC DNA]</scope>
    <source>
        <strain evidence="3 4">LMG 31461</strain>
    </source>
</reference>
<dbReference type="SUPFAM" id="SSF55383">
    <property type="entry name" value="Copper amine oxidase, domain N"/>
    <property type="match status" value="2"/>
</dbReference>
<keyword evidence="4" id="KW-1185">Reference proteome</keyword>
<dbReference type="EMBL" id="WHNY01000075">
    <property type="protein sequence ID" value="NOU68332.1"/>
    <property type="molecule type" value="Genomic_DNA"/>
</dbReference>
<evidence type="ECO:0000313" key="4">
    <source>
        <dbReference type="Proteomes" id="UP000653578"/>
    </source>
</evidence>
<dbReference type="InterPro" id="IPR036582">
    <property type="entry name" value="Mao_N_sf"/>
</dbReference>
<dbReference type="Pfam" id="PF07833">
    <property type="entry name" value="Cu_amine_oxidN1"/>
    <property type="match status" value="1"/>
</dbReference>
<evidence type="ECO:0000313" key="3">
    <source>
        <dbReference type="EMBL" id="NOU68332.1"/>
    </source>
</evidence>
<proteinExistence type="predicted"/>
<comment type="caution">
    <text evidence="3">The sequence shown here is derived from an EMBL/GenBank/DDBJ whole genome shotgun (WGS) entry which is preliminary data.</text>
</comment>
<dbReference type="Gene3D" id="3.30.457.10">
    <property type="entry name" value="Copper amine oxidase-like, N-terminal domain"/>
    <property type="match status" value="1"/>
</dbReference>
<feature type="chain" id="PRO_5047505119" description="Copper amine oxidase-like N-terminal domain-containing protein" evidence="1">
    <location>
        <begin position="27"/>
        <end position="493"/>
    </location>
</feature>
<feature type="domain" description="Copper amine oxidase-like N-terminal" evidence="2">
    <location>
        <begin position="48"/>
        <end position="154"/>
    </location>
</feature>
<name>A0ABX1XIH5_9BACL</name>
<keyword evidence="1" id="KW-0732">Signal</keyword>
<organism evidence="3 4">
    <name type="scientific">Paenibacillus plantarum</name>
    <dbReference type="NCBI Taxonomy" id="2654975"/>
    <lineage>
        <taxon>Bacteria</taxon>
        <taxon>Bacillati</taxon>
        <taxon>Bacillota</taxon>
        <taxon>Bacilli</taxon>
        <taxon>Bacillales</taxon>
        <taxon>Paenibacillaceae</taxon>
        <taxon>Paenibacillus</taxon>
    </lineage>
</organism>